<evidence type="ECO:0000313" key="1">
    <source>
        <dbReference type="EMBL" id="GAI86499.1"/>
    </source>
</evidence>
<dbReference type="AntiFam" id="ANF00012">
    <property type="entry name" value="tRNA translation"/>
</dbReference>
<organism evidence="1">
    <name type="scientific">marine sediment metagenome</name>
    <dbReference type="NCBI Taxonomy" id="412755"/>
    <lineage>
        <taxon>unclassified sequences</taxon>
        <taxon>metagenomes</taxon>
        <taxon>ecological metagenomes</taxon>
    </lineage>
</organism>
<dbReference type="AlphaFoldDB" id="X1U2K1"/>
<protein>
    <submittedName>
        <fullName evidence="1">Uncharacterized protein</fullName>
    </submittedName>
</protein>
<reference evidence="1" key="1">
    <citation type="journal article" date="2014" name="Front. Microbiol.">
        <title>High frequency of phylogenetically diverse reductive dehalogenase-homologous genes in deep subseafloor sedimentary metagenomes.</title>
        <authorList>
            <person name="Kawai M."/>
            <person name="Futagami T."/>
            <person name="Toyoda A."/>
            <person name="Takaki Y."/>
            <person name="Nishi S."/>
            <person name="Hori S."/>
            <person name="Arai W."/>
            <person name="Tsubouchi T."/>
            <person name="Morono Y."/>
            <person name="Uchiyama I."/>
            <person name="Ito T."/>
            <person name="Fujiyama A."/>
            <person name="Inagaki F."/>
            <person name="Takami H."/>
        </authorList>
    </citation>
    <scope>NUCLEOTIDE SEQUENCE</scope>
    <source>
        <strain evidence="1">Expedition CK06-06</strain>
    </source>
</reference>
<dbReference type="EMBL" id="BARW01008666">
    <property type="protein sequence ID" value="GAI86499.1"/>
    <property type="molecule type" value="Genomic_DNA"/>
</dbReference>
<comment type="caution">
    <text evidence="1">The sequence shown here is derived from an EMBL/GenBank/DDBJ whole genome shotgun (WGS) entry which is preliminary data.</text>
</comment>
<gene>
    <name evidence="1" type="ORF">S12H4_17683</name>
</gene>
<sequence length="36" mass="3794">MFVTGLLGTVENGDRGIRTPDLCDANAALSLLSYIP</sequence>
<accession>X1U2K1</accession>
<feature type="non-terminal residue" evidence="1">
    <location>
        <position position="36"/>
    </location>
</feature>
<name>X1U2K1_9ZZZZ</name>
<proteinExistence type="predicted"/>